<dbReference type="PANTHER" id="PTHR32097">
    <property type="entry name" value="CAMP-BINDING PROTEIN 1-RELATED"/>
    <property type="match status" value="1"/>
</dbReference>
<dbReference type="Pfam" id="PF02342">
    <property type="entry name" value="TerD"/>
    <property type="match status" value="1"/>
</dbReference>
<reference evidence="4" key="1">
    <citation type="submission" date="2023-07" db="EMBL/GenBank/DDBJ databases">
        <title>30 novel species of actinomycetes from the DSMZ collection.</title>
        <authorList>
            <person name="Nouioui I."/>
        </authorList>
    </citation>
    <scope>NUCLEOTIDE SEQUENCE [LARGE SCALE GENOMIC DNA]</scope>
    <source>
        <strain evidence="4">DSM 44915</strain>
    </source>
</reference>
<name>A0ABU2JMG9_9ACTN</name>
<proteinExistence type="inferred from homology"/>
<dbReference type="CDD" id="cd06974">
    <property type="entry name" value="TerD_like"/>
    <property type="match status" value="1"/>
</dbReference>
<sequence>MSPFSKGIETAEVTLRWDPSPADAPSHDLDLIAATYQGEAPYGAPVYLVHFDSRAPDGTITLTRESETGQGFGSDEALKLELDRLADHLTRVVVGVVVQQRHGRRTFGEISGPAVKITEGYSTLATEDLTGVADATAATVAEFTRDASGAWRFRKVLRGFDTDPEQFTTVMGDGLS</sequence>
<feature type="domain" description="TerD" evidence="2">
    <location>
        <begin position="6"/>
        <end position="163"/>
    </location>
</feature>
<gene>
    <name evidence="3" type="ORF">RM844_07750</name>
</gene>
<dbReference type="Gene3D" id="2.60.60.30">
    <property type="entry name" value="sav2460 like domains"/>
    <property type="match status" value="1"/>
</dbReference>
<dbReference type="InterPro" id="IPR051324">
    <property type="entry name" value="Stress/Tellurium_Resist"/>
</dbReference>
<evidence type="ECO:0000259" key="2">
    <source>
        <dbReference type="Pfam" id="PF02342"/>
    </source>
</evidence>
<dbReference type="InterPro" id="IPR003325">
    <property type="entry name" value="TerD"/>
</dbReference>
<evidence type="ECO:0000313" key="4">
    <source>
        <dbReference type="Proteomes" id="UP001183410"/>
    </source>
</evidence>
<evidence type="ECO:0000256" key="1">
    <source>
        <dbReference type="ARBA" id="ARBA00008775"/>
    </source>
</evidence>
<organism evidence="3 4">
    <name type="scientific">Streptomyces chisholmiae</name>
    <dbReference type="NCBI Taxonomy" id="3075540"/>
    <lineage>
        <taxon>Bacteria</taxon>
        <taxon>Bacillati</taxon>
        <taxon>Actinomycetota</taxon>
        <taxon>Actinomycetes</taxon>
        <taxon>Kitasatosporales</taxon>
        <taxon>Streptomycetaceae</taxon>
        <taxon>Streptomyces</taxon>
    </lineage>
</organism>
<accession>A0ABU2JMG9</accession>
<evidence type="ECO:0000313" key="3">
    <source>
        <dbReference type="EMBL" id="MDT0266186.1"/>
    </source>
</evidence>
<dbReference type="Proteomes" id="UP001183410">
    <property type="component" value="Unassembled WGS sequence"/>
</dbReference>
<keyword evidence="4" id="KW-1185">Reference proteome</keyword>
<dbReference type="PANTHER" id="PTHR32097:SF4">
    <property type="entry name" value="GENERAL STRESS PROTEIN 16U"/>
    <property type="match status" value="1"/>
</dbReference>
<comment type="caution">
    <text evidence="3">The sequence shown here is derived from an EMBL/GenBank/DDBJ whole genome shotgun (WGS) entry which is preliminary data.</text>
</comment>
<protein>
    <submittedName>
        <fullName evidence="3">TerD family protein</fullName>
    </submittedName>
</protein>
<dbReference type="EMBL" id="JAVREO010000004">
    <property type="protein sequence ID" value="MDT0266186.1"/>
    <property type="molecule type" value="Genomic_DNA"/>
</dbReference>
<dbReference type="RefSeq" id="WP_311666203.1">
    <property type="nucleotide sequence ID" value="NZ_JAVREO010000004.1"/>
</dbReference>
<comment type="similarity">
    <text evidence="1">Belongs to the CAPAB/TerDEXZ family.</text>
</comment>